<dbReference type="Pfam" id="PF09578">
    <property type="entry name" value="Spore_YabQ"/>
    <property type="match status" value="1"/>
</dbReference>
<feature type="compositionally biased region" description="Basic residues" evidence="1">
    <location>
        <begin position="213"/>
        <end position="222"/>
    </location>
</feature>
<comment type="caution">
    <text evidence="3">The sequence shown here is derived from an EMBL/GenBank/DDBJ whole genome shotgun (WGS) entry which is preliminary data.</text>
</comment>
<keyword evidence="2" id="KW-0472">Membrane</keyword>
<name>A0ABS6F621_9FIRM</name>
<proteinExistence type="predicted"/>
<reference evidence="3 4" key="1">
    <citation type="submission" date="2021-06" db="EMBL/GenBank/DDBJ databases">
        <authorList>
            <person name="Sun Q."/>
            <person name="Li D."/>
        </authorList>
    </citation>
    <scope>NUCLEOTIDE SEQUENCE [LARGE SCALE GENOMIC DNA]</scope>
    <source>
        <strain evidence="3 4">MSJ-2</strain>
    </source>
</reference>
<dbReference type="Proteomes" id="UP000787672">
    <property type="component" value="Unassembled WGS sequence"/>
</dbReference>
<evidence type="ECO:0000313" key="3">
    <source>
        <dbReference type="EMBL" id="MBU5625710.1"/>
    </source>
</evidence>
<evidence type="ECO:0000256" key="1">
    <source>
        <dbReference type="SAM" id="MobiDB-lite"/>
    </source>
</evidence>
<keyword evidence="2" id="KW-1133">Transmembrane helix</keyword>
<evidence type="ECO:0000313" key="4">
    <source>
        <dbReference type="Proteomes" id="UP000787672"/>
    </source>
</evidence>
<accession>A0ABS6F621</accession>
<keyword evidence="2" id="KW-0812">Transmembrane</keyword>
<dbReference type="InterPro" id="IPR019074">
    <property type="entry name" value="YabQ"/>
</dbReference>
<dbReference type="EMBL" id="JAHLQN010000001">
    <property type="protein sequence ID" value="MBU5625710.1"/>
    <property type="molecule type" value="Genomic_DNA"/>
</dbReference>
<sequence>MEITITGQLQLFLVSIGLGLSIALLYDLFRAVRLRFPRTTRPLDALMCLLAAVAVFLFCLSSGGELRLYLLLGISGGAVLYFCLLSELLRPIWSFWVDNMVDLVKLTAIPLHIVKNFFKKTLRHGKNLFHFLLKWDTIWNYKWTLLWVRRKGGGRVGRKGKETEKGRRGNSHQAGDSGAAAGRGLPALPPPGPDHRSGDKPGAAGRSGGGKAAGKRRFGKRH</sequence>
<feature type="transmembrane region" description="Helical" evidence="2">
    <location>
        <begin position="12"/>
        <end position="31"/>
    </location>
</feature>
<protein>
    <submittedName>
        <fullName evidence="3">Spore cortex biosynthesis protein YabQ</fullName>
    </submittedName>
</protein>
<organism evidence="3 4">
    <name type="scientific">Dysosmobacter acutus</name>
    <dbReference type="NCBI Taxonomy" id="2841504"/>
    <lineage>
        <taxon>Bacteria</taxon>
        <taxon>Bacillati</taxon>
        <taxon>Bacillota</taxon>
        <taxon>Clostridia</taxon>
        <taxon>Eubacteriales</taxon>
        <taxon>Oscillospiraceae</taxon>
        <taxon>Dysosmobacter</taxon>
    </lineage>
</organism>
<feature type="transmembrane region" description="Helical" evidence="2">
    <location>
        <begin position="43"/>
        <end position="63"/>
    </location>
</feature>
<gene>
    <name evidence="3" type="ORF">KQI82_02020</name>
</gene>
<dbReference type="NCBIfam" id="TIGR02893">
    <property type="entry name" value="spore_yabQ"/>
    <property type="match status" value="1"/>
</dbReference>
<feature type="transmembrane region" description="Helical" evidence="2">
    <location>
        <begin position="69"/>
        <end position="89"/>
    </location>
</feature>
<keyword evidence="4" id="KW-1185">Reference proteome</keyword>
<feature type="region of interest" description="Disordered" evidence="1">
    <location>
        <begin position="154"/>
        <end position="222"/>
    </location>
</feature>
<evidence type="ECO:0000256" key="2">
    <source>
        <dbReference type="SAM" id="Phobius"/>
    </source>
</evidence>